<evidence type="ECO:0000313" key="2">
    <source>
        <dbReference type="Proteomes" id="UP001152622"/>
    </source>
</evidence>
<organism evidence="1 2">
    <name type="scientific">Synaphobranchus kaupii</name>
    <name type="common">Kaup's arrowtooth eel</name>
    <dbReference type="NCBI Taxonomy" id="118154"/>
    <lineage>
        <taxon>Eukaryota</taxon>
        <taxon>Metazoa</taxon>
        <taxon>Chordata</taxon>
        <taxon>Craniata</taxon>
        <taxon>Vertebrata</taxon>
        <taxon>Euteleostomi</taxon>
        <taxon>Actinopterygii</taxon>
        <taxon>Neopterygii</taxon>
        <taxon>Teleostei</taxon>
        <taxon>Anguilliformes</taxon>
        <taxon>Synaphobranchidae</taxon>
        <taxon>Synaphobranchus</taxon>
    </lineage>
</organism>
<comment type="caution">
    <text evidence="1">The sequence shown here is derived from an EMBL/GenBank/DDBJ whole genome shotgun (WGS) entry which is preliminary data.</text>
</comment>
<name>A0A9Q1GEF5_SYNKA</name>
<dbReference type="Proteomes" id="UP001152622">
    <property type="component" value="Chromosome 1"/>
</dbReference>
<dbReference type="AlphaFoldDB" id="A0A9Q1GEF5"/>
<reference evidence="1" key="1">
    <citation type="journal article" date="2023" name="Science">
        <title>Genome structures resolve the early diversification of teleost fishes.</title>
        <authorList>
            <person name="Parey E."/>
            <person name="Louis A."/>
            <person name="Montfort J."/>
            <person name="Bouchez O."/>
            <person name="Roques C."/>
            <person name="Iampietro C."/>
            <person name="Lluch J."/>
            <person name="Castinel A."/>
            <person name="Donnadieu C."/>
            <person name="Desvignes T."/>
            <person name="Floi Bucao C."/>
            <person name="Jouanno E."/>
            <person name="Wen M."/>
            <person name="Mejri S."/>
            <person name="Dirks R."/>
            <person name="Jansen H."/>
            <person name="Henkel C."/>
            <person name="Chen W.J."/>
            <person name="Zahm M."/>
            <person name="Cabau C."/>
            <person name="Klopp C."/>
            <person name="Thompson A.W."/>
            <person name="Robinson-Rechavi M."/>
            <person name="Braasch I."/>
            <person name="Lecointre G."/>
            <person name="Bobe J."/>
            <person name="Postlethwait J.H."/>
            <person name="Berthelot C."/>
            <person name="Roest Crollius H."/>
            <person name="Guiguen Y."/>
        </authorList>
    </citation>
    <scope>NUCLEOTIDE SEQUENCE</scope>
    <source>
        <strain evidence="1">WJC10195</strain>
    </source>
</reference>
<keyword evidence="2" id="KW-1185">Reference proteome</keyword>
<sequence>MTSLGWQARRCAIHTAALSSGPGPAQWCWLLSRLGTTHRFLCPTVPLAQSSHLQVLSACSSLRRRPSHRTSGLSLPLSLFLSAGVVVGDNLFIRRCPPAAGVCASGPKLGLETAKVLPGTRYVTPLAALPLFTTACHIMCLRSRLHLYCAHRGSRAGTLAAVWPGGCFGRDI</sequence>
<dbReference type="EMBL" id="JAINUF010000001">
    <property type="protein sequence ID" value="KAJ8382068.1"/>
    <property type="molecule type" value="Genomic_DNA"/>
</dbReference>
<protein>
    <submittedName>
        <fullName evidence="1">Uncharacterized protein</fullName>
    </submittedName>
</protein>
<gene>
    <name evidence="1" type="ORF">SKAU_G00028460</name>
</gene>
<proteinExistence type="predicted"/>
<evidence type="ECO:0000313" key="1">
    <source>
        <dbReference type="EMBL" id="KAJ8382068.1"/>
    </source>
</evidence>
<accession>A0A9Q1GEF5</accession>